<comment type="caution">
    <text evidence="6">The sequence shown here is derived from an EMBL/GenBank/DDBJ whole genome shotgun (WGS) entry which is preliminary data.</text>
</comment>
<organism evidence="6 7">
    <name type="scientific">Tigheibacillus jepli</name>
    <dbReference type="NCBI Taxonomy" id="3035914"/>
    <lineage>
        <taxon>Bacteria</taxon>
        <taxon>Bacillati</taxon>
        <taxon>Bacillota</taxon>
        <taxon>Bacilli</taxon>
        <taxon>Bacillales</taxon>
        <taxon>Bacillaceae</taxon>
        <taxon>Tigheibacillus</taxon>
    </lineage>
</organism>
<evidence type="ECO:0000256" key="3">
    <source>
        <dbReference type="ARBA" id="ARBA00018111"/>
    </source>
</evidence>
<dbReference type="Pfam" id="PF21981">
    <property type="entry name" value="RecX_HTH3"/>
    <property type="match status" value="1"/>
</dbReference>
<dbReference type="EMBL" id="JAROCA020000002">
    <property type="protein sequence ID" value="MDY0406876.1"/>
    <property type="molecule type" value="Genomic_DNA"/>
</dbReference>
<dbReference type="Gene3D" id="1.10.10.10">
    <property type="entry name" value="Winged helix-like DNA-binding domain superfamily/Winged helix DNA-binding domain"/>
    <property type="match status" value="1"/>
</dbReference>
<keyword evidence="7" id="KW-1185">Reference proteome</keyword>
<evidence type="ECO:0000313" key="7">
    <source>
        <dbReference type="Proteomes" id="UP001228376"/>
    </source>
</evidence>
<comment type="similarity">
    <text evidence="2">Belongs to the RecX family.</text>
</comment>
<dbReference type="Proteomes" id="UP001228376">
    <property type="component" value="Unassembled WGS sequence"/>
</dbReference>
<proteinExistence type="inferred from homology"/>
<evidence type="ECO:0000256" key="2">
    <source>
        <dbReference type="ARBA" id="ARBA00009695"/>
    </source>
</evidence>
<name>A0ABU5CKN9_9BACI</name>
<evidence type="ECO:0000256" key="4">
    <source>
        <dbReference type="ARBA" id="ARBA00022490"/>
    </source>
</evidence>
<dbReference type="InterPro" id="IPR036388">
    <property type="entry name" value="WH-like_DNA-bd_sf"/>
</dbReference>
<evidence type="ECO:0000313" key="6">
    <source>
        <dbReference type="EMBL" id="MDY0406876.1"/>
    </source>
</evidence>
<gene>
    <name evidence="6" type="ORF">P5G51_017305</name>
</gene>
<feature type="domain" description="RecX third three-helical" evidence="5">
    <location>
        <begin position="25"/>
        <end position="72"/>
    </location>
</feature>
<accession>A0ABU5CKN9</accession>
<comment type="subcellular location">
    <subcellularLocation>
        <location evidence="1">Cytoplasm</location>
    </subcellularLocation>
</comment>
<dbReference type="InterPro" id="IPR053925">
    <property type="entry name" value="RecX_HTH_3rd"/>
</dbReference>
<protein>
    <recommendedName>
        <fullName evidence="3">Regulatory protein RecX</fullName>
    </recommendedName>
</protein>
<reference evidence="6 7" key="1">
    <citation type="submission" date="2023-10" db="EMBL/GenBank/DDBJ databases">
        <title>179-bfca-hs.</title>
        <authorList>
            <person name="Miliotis G."/>
            <person name="Sengupta P."/>
            <person name="Hameed A."/>
            <person name="Chuvochina M."/>
            <person name="Mcdonagh F."/>
            <person name="Simpson A.C."/>
            <person name="Singh N.K."/>
            <person name="Rekha P.D."/>
            <person name="Raman K."/>
            <person name="Hugenholtz P."/>
            <person name="Venkateswaran K."/>
        </authorList>
    </citation>
    <scope>NUCLEOTIDE SEQUENCE [LARGE SCALE GENOMIC DNA]</scope>
    <source>
        <strain evidence="6 7">179-BFC-A-HS</strain>
    </source>
</reference>
<sequence>MQKGFTAEVVNDVVVNCKNNKNDNDEWEALCMQGDKLLQKYARKYDGYELHRKVKEGLYRKGFDFTAIDQFLEERREKE</sequence>
<evidence type="ECO:0000259" key="5">
    <source>
        <dbReference type="Pfam" id="PF21981"/>
    </source>
</evidence>
<evidence type="ECO:0000256" key="1">
    <source>
        <dbReference type="ARBA" id="ARBA00004496"/>
    </source>
</evidence>
<keyword evidence="4" id="KW-0963">Cytoplasm</keyword>
<dbReference type="RefSeq" id="WP_320385109.1">
    <property type="nucleotide sequence ID" value="NZ_JAROCA020000002.1"/>
</dbReference>